<dbReference type="Proteomes" id="UP000256817">
    <property type="component" value="Unassembled WGS sequence"/>
</dbReference>
<evidence type="ECO:0000313" key="3">
    <source>
        <dbReference type="EMBL" id="RRO08658.1"/>
    </source>
</evidence>
<evidence type="ECO:0000313" key="2">
    <source>
        <dbReference type="EMBL" id="RRO02465.1"/>
    </source>
</evidence>
<dbReference type="InterPro" id="IPR054239">
    <property type="entry name" value="DUF6966"/>
</dbReference>
<reference evidence="4 5" key="1">
    <citation type="submission" date="2018-11" db="EMBL/GenBank/DDBJ databases">
        <title>Draft genome sequences of proposed Pectobacterium aquaticum sp. nov. isolated in France from fresh water.</title>
        <authorList>
            <person name="Pedron J."/>
            <person name="Barny M.A."/>
        </authorList>
    </citation>
    <scope>NUCLEOTIDE SEQUENCE [LARGE SCALE GENOMIC DNA]</scope>
    <source>
        <strain evidence="3 4">A127-S21-F16</strain>
        <strain evidence="2 5">A35-S23-M15</strain>
    </source>
</reference>
<dbReference type="EMBL" id="QHJS02000153">
    <property type="protein sequence ID" value="RRO08658.1"/>
    <property type="molecule type" value="Genomic_DNA"/>
</dbReference>
<protein>
    <recommendedName>
        <fullName evidence="1">DUF6966 domain-containing protein</fullName>
    </recommendedName>
</protein>
<dbReference type="AlphaFoldDB" id="A0AA93AKS7"/>
<dbReference type="Proteomes" id="UP000256540">
    <property type="component" value="Unassembled WGS sequence"/>
</dbReference>
<gene>
    <name evidence="3" type="ORF">DMB84_020690</name>
    <name evidence="2" type="ORF">DMB85_020195</name>
</gene>
<accession>A0AA93AKS7</accession>
<keyword evidence="5" id="KW-1185">Reference proteome</keyword>
<comment type="caution">
    <text evidence="3">The sequence shown here is derived from an EMBL/GenBank/DDBJ whole genome shotgun (WGS) entry which is preliminary data.</text>
</comment>
<evidence type="ECO:0000313" key="5">
    <source>
        <dbReference type="Proteomes" id="UP000256817"/>
    </source>
</evidence>
<evidence type="ECO:0000259" key="1">
    <source>
        <dbReference type="Pfam" id="PF22294"/>
    </source>
</evidence>
<dbReference type="EMBL" id="QHJW02000087">
    <property type="protein sequence ID" value="RRO02465.1"/>
    <property type="molecule type" value="Genomic_DNA"/>
</dbReference>
<dbReference type="Pfam" id="PF22294">
    <property type="entry name" value="DUF6966"/>
    <property type="match status" value="1"/>
</dbReference>
<dbReference type="RefSeq" id="WP_102116468.1">
    <property type="nucleotide sequence ID" value="NZ_CP161828.1"/>
</dbReference>
<name>A0AA93AKS7_9GAMM</name>
<feature type="domain" description="DUF6966" evidence="1">
    <location>
        <begin position="22"/>
        <end position="69"/>
    </location>
</feature>
<evidence type="ECO:0000313" key="4">
    <source>
        <dbReference type="Proteomes" id="UP000256540"/>
    </source>
</evidence>
<proteinExistence type="predicted"/>
<organism evidence="3 4">
    <name type="scientific">Pectobacterium aquaticum</name>
    <dbReference type="NCBI Taxonomy" id="2204145"/>
    <lineage>
        <taxon>Bacteria</taxon>
        <taxon>Pseudomonadati</taxon>
        <taxon>Pseudomonadota</taxon>
        <taxon>Gammaproteobacteria</taxon>
        <taxon>Enterobacterales</taxon>
        <taxon>Pectobacteriaceae</taxon>
        <taxon>Pectobacterium</taxon>
    </lineage>
</organism>
<sequence length="91" mass="10434">MIKSVEIKEILSEMAFLLADCNVSDWSNILLRLHSYIDDDPQDAIYRILNLYGGMGSLNDLVLCKNGQILQAENDIFDELRTRLYELSVSH</sequence>